<keyword evidence="1 3" id="KW-0853">WD repeat</keyword>
<dbReference type="Proteomes" id="UP000664859">
    <property type="component" value="Unassembled WGS sequence"/>
</dbReference>
<dbReference type="AlphaFoldDB" id="A0A835YTS1"/>
<feature type="repeat" description="WD" evidence="3">
    <location>
        <begin position="550"/>
        <end position="569"/>
    </location>
</feature>
<dbReference type="SUPFAM" id="SSF50978">
    <property type="entry name" value="WD40 repeat-like"/>
    <property type="match status" value="1"/>
</dbReference>
<organism evidence="5 6">
    <name type="scientific">Tribonema minus</name>
    <dbReference type="NCBI Taxonomy" id="303371"/>
    <lineage>
        <taxon>Eukaryota</taxon>
        <taxon>Sar</taxon>
        <taxon>Stramenopiles</taxon>
        <taxon>Ochrophyta</taxon>
        <taxon>PX clade</taxon>
        <taxon>Xanthophyceae</taxon>
        <taxon>Tribonematales</taxon>
        <taxon>Tribonemataceae</taxon>
        <taxon>Tribonema</taxon>
    </lineage>
</organism>
<feature type="compositionally biased region" description="Low complexity" evidence="4">
    <location>
        <begin position="221"/>
        <end position="237"/>
    </location>
</feature>
<proteinExistence type="predicted"/>
<dbReference type="InterPro" id="IPR001680">
    <property type="entry name" value="WD40_rpt"/>
</dbReference>
<comment type="caution">
    <text evidence="5">The sequence shown here is derived from an EMBL/GenBank/DDBJ whole genome shotgun (WGS) entry which is preliminary data.</text>
</comment>
<dbReference type="PROSITE" id="PS50294">
    <property type="entry name" value="WD_REPEATS_REGION"/>
    <property type="match status" value="2"/>
</dbReference>
<keyword evidence="6" id="KW-1185">Reference proteome</keyword>
<feature type="region of interest" description="Disordered" evidence="4">
    <location>
        <begin position="1"/>
        <end position="28"/>
    </location>
</feature>
<evidence type="ECO:0000256" key="2">
    <source>
        <dbReference type="ARBA" id="ARBA00022737"/>
    </source>
</evidence>
<feature type="repeat" description="WD" evidence="3">
    <location>
        <begin position="329"/>
        <end position="371"/>
    </location>
</feature>
<evidence type="ECO:0000256" key="1">
    <source>
        <dbReference type="ARBA" id="ARBA00022574"/>
    </source>
</evidence>
<reference evidence="5" key="1">
    <citation type="submission" date="2021-02" db="EMBL/GenBank/DDBJ databases">
        <title>First Annotated Genome of the Yellow-green Alga Tribonema minus.</title>
        <authorList>
            <person name="Mahan K.M."/>
        </authorList>
    </citation>
    <scope>NUCLEOTIDE SEQUENCE</scope>
    <source>
        <strain evidence="5">UTEX B ZZ1240</strain>
    </source>
</reference>
<dbReference type="SMART" id="SM00320">
    <property type="entry name" value="WD40"/>
    <property type="match status" value="5"/>
</dbReference>
<dbReference type="Pfam" id="PF00400">
    <property type="entry name" value="WD40"/>
    <property type="match status" value="4"/>
</dbReference>
<dbReference type="InterPro" id="IPR036322">
    <property type="entry name" value="WD40_repeat_dom_sf"/>
</dbReference>
<feature type="repeat" description="WD" evidence="3">
    <location>
        <begin position="267"/>
        <end position="300"/>
    </location>
</feature>
<dbReference type="InterPro" id="IPR040324">
    <property type="entry name" value="WDR44/Dgr2"/>
</dbReference>
<evidence type="ECO:0000313" key="5">
    <source>
        <dbReference type="EMBL" id="KAG5180914.1"/>
    </source>
</evidence>
<evidence type="ECO:0000256" key="3">
    <source>
        <dbReference type="PROSITE-ProRule" id="PRU00221"/>
    </source>
</evidence>
<accession>A0A835YTS1</accession>
<dbReference type="InterPro" id="IPR015943">
    <property type="entry name" value="WD40/YVTN_repeat-like_dom_sf"/>
</dbReference>
<dbReference type="PROSITE" id="PS50082">
    <property type="entry name" value="WD_REPEATS_2"/>
    <property type="match status" value="3"/>
</dbReference>
<feature type="region of interest" description="Disordered" evidence="4">
    <location>
        <begin position="196"/>
        <end position="248"/>
    </location>
</feature>
<dbReference type="Gene3D" id="2.130.10.10">
    <property type="entry name" value="YVTN repeat-like/Quinoprotein amine dehydrogenase"/>
    <property type="match status" value="2"/>
</dbReference>
<dbReference type="EMBL" id="JAFCMP010000346">
    <property type="protein sequence ID" value="KAG5180914.1"/>
    <property type="molecule type" value="Genomic_DNA"/>
</dbReference>
<sequence>MPPPPLPPRASLGGEASAPPTRTEPTDEEIEMLRQQIRNIDTGEQFSVEDLTNNSVYTNYNLLPRRESVDGRPPQAKKGHAMKWPLRGKKSRGHKQQDPRAVKVDLNGKECSEFADLMLHQEVSTGCGIWVVEFSPECDLMACAGQDGCIYVYRISGTEAAGVTGGDAGGGGGGGASGGGSSDAQGGGVGRLARAMESDAQQPAGAISGGDAPSSQHRRAASNGAGASAAAPPLRAQRSSDDSGAYEGGGGGGGALLLEGGAPLRVLTRHESDVIDLCWARTGAALLSAGTDCAVRLWQVLGEGAGACIGLFKALGEGAGACIRLFKHPQAHPQAVSAVQFHPAFPQVFVSGCLDCRVRVWDTVKSRVLNFKDTKEPVTAARFTADGKLVLAGLLHGQVIFFSEDLRLYTQASRTHKWPLRAAAAAAAVAAAAAAAAAATAAAACSAAPQRVADAACAALECKNRKGALKAGRAVTGMAFRPNADALPPPVPVPSPRNSAPRSIAAAAQRVQVLVTTADSRLRLYSTDTFEMVGKYKGHKHDALHIGARFSEDGRHIISGSEDGCVHIWATSVADERDSSTGGGGSSRAGTIDSHARFTASSAAAAADPTTETAEVTAAMFIPAAALAAALRAAPRSPLAAAAAAADSSAYRSMGVLTSDMDGVLRVFVHRSVLPS</sequence>
<evidence type="ECO:0000313" key="6">
    <source>
        <dbReference type="Proteomes" id="UP000664859"/>
    </source>
</evidence>
<protein>
    <submittedName>
        <fullName evidence="5">WD40-repeat-containing domain protein</fullName>
    </submittedName>
</protein>
<dbReference type="OrthoDB" id="1932312at2759"/>
<keyword evidence="2" id="KW-0677">Repeat</keyword>
<evidence type="ECO:0000256" key="4">
    <source>
        <dbReference type="SAM" id="MobiDB-lite"/>
    </source>
</evidence>
<dbReference type="PANTHER" id="PTHR14221">
    <property type="entry name" value="WD REPEAT DOMAIN 44"/>
    <property type="match status" value="1"/>
</dbReference>
<dbReference type="PANTHER" id="PTHR14221:SF0">
    <property type="entry name" value="WD REPEAT-CONTAINING PROTEIN 44"/>
    <property type="match status" value="1"/>
</dbReference>
<name>A0A835YTS1_9STRA</name>
<gene>
    <name evidence="5" type="ORF">JKP88DRAFT_279061</name>
</gene>